<evidence type="ECO:0000313" key="8">
    <source>
        <dbReference type="Proteomes" id="UP001172630"/>
    </source>
</evidence>
<organism evidence="7 8">
    <name type="scientific">Rhizobium calliandrae</name>
    <dbReference type="NCBI Taxonomy" id="1312182"/>
    <lineage>
        <taxon>Bacteria</taxon>
        <taxon>Pseudomonadati</taxon>
        <taxon>Pseudomonadota</taxon>
        <taxon>Alphaproteobacteria</taxon>
        <taxon>Hyphomicrobiales</taxon>
        <taxon>Rhizobiaceae</taxon>
        <taxon>Rhizobium/Agrobacterium group</taxon>
        <taxon>Rhizobium</taxon>
    </lineage>
</organism>
<evidence type="ECO:0000256" key="1">
    <source>
        <dbReference type="ARBA" id="ARBA00004651"/>
    </source>
</evidence>
<keyword evidence="5 6" id="KW-0472">Membrane</keyword>
<feature type="transmembrane region" description="Helical" evidence="6">
    <location>
        <begin position="41"/>
        <end position="69"/>
    </location>
</feature>
<protein>
    <submittedName>
        <fullName evidence="7">LysE family translocator</fullName>
    </submittedName>
</protein>
<dbReference type="Proteomes" id="UP001172630">
    <property type="component" value="Unassembled WGS sequence"/>
</dbReference>
<sequence>MIDFHTLITYVAVVLGLFLIPGPAVLMVLSRATTGGRGVGIATGLGIATGDLVHGAMATFGLSAILMTSALAFEIVKYAGVAYLVYLGIRAFFETSGSLSIPRNGVITASRAFRQAILTEMLNPKTALFFLAFLPQFVRPENGSAIAQLAVLGLVFAGMSAAYTSLIALGGTAFARLIGRHGTVGRWQGKVVGVIYIGLGARLALQQR</sequence>
<evidence type="ECO:0000256" key="2">
    <source>
        <dbReference type="ARBA" id="ARBA00022475"/>
    </source>
</evidence>
<evidence type="ECO:0000313" key="7">
    <source>
        <dbReference type="EMBL" id="MDL2405554.1"/>
    </source>
</evidence>
<reference evidence="7" key="1">
    <citation type="submission" date="2023-06" db="EMBL/GenBank/DDBJ databases">
        <title>Phylogenetic Diversity of Rhizobium strains.</title>
        <authorList>
            <person name="Moura F.T."/>
            <person name="Helene L.C.F."/>
            <person name="Hungria M."/>
        </authorList>
    </citation>
    <scope>NUCLEOTIDE SEQUENCE</scope>
    <source>
        <strain evidence="7">CCGE524</strain>
    </source>
</reference>
<feature type="transmembrane region" description="Helical" evidence="6">
    <location>
        <begin position="149"/>
        <end position="175"/>
    </location>
</feature>
<dbReference type="PANTHER" id="PTHR30086">
    <property type="entry name" value="ARGININE EXPORTER PROTEIN ARGO"/>
    <property type="match status" value="1"/>
</dbReference>
<dbReference type="Pfam" id="PF01810">
    <property type="entry name" value="LysE"/>
    <property type="match status" value="1"/>
</dbReference>
<gene>
    <name evidence="7" type="ORF">PY650_07730</name>
</gene>
<evidence type="ECO:0000256" key="5">
    <source>
        <dbReference type="ARBA" id="ARBA00023136"/>
    </source>
</evidence>
<keyword evidence="3 6" id="KW-0812">Transmembrane</keyword>
<comment type="subcellular location">
    <subcellularLocation>
        <location evidence="1">Cell membrane</location>
        <topology evidence="1">Multi-pass membrane protein</topology>
    </subcellularLocation>
</comment>
<feature type="transmembrane region" description="Helical" evidence="6">
    <location>
        <begin position="75"/>
        <end position="93"/>
    </location>
</feature>
<keyword evidence="4 6" id="KW-1133">Transmembrane helix</keyword>
<dbReference type="RefSeq" id="WP_285878496.1">
    <property type="nucleotide sequence ID" value="NZ_JARFYN010000007.1"/>
</dbReference>
<feature type="transmembrane region" description="Helical" evidence="6">
    <location>
        <begin position="6"/>
        <end position="29"/>
    </location>
</feature>
<keyword evidence="8" id="KW-1185">Reference proteome</keyword>
<keyword evidence="2" id="KW-1003">Cell membrane</keyword>
<dbReference type="PIRSF" id="PIRSF006324">
    <property type="entry name" value="LeuE"/>
    <property type="match status" value="1"/>
</dbReference>
<comment type="caution">
    <text evidence="7">The sequence shown here is derived from an EMBL/GenBank/DDBJ whole genome shotgun (WGS) entry which is preliminary data.</text>
</comment>
<dbReference type="EMBL" id="JARFYN010000007">
    <property type="protein sequence ID" value="MDL2405554.1"/>
    <property type="molecule type" value="Genomic_DNA"/>
</dbReference>
<evidence type="ECO:0000256" key="4">
    <source>
        <dbReference type="ARBA" id="ARBA00022989"/>
    </source>
</evidence>
<accession>A0ABT7KAA9</accession>
<dbReference type="InterPro" id="IPR001123">
    <property type="entry name" value="LeuE-type"/>
</dbReference>
<evidence type="ECO:0000256" key="6">
    <source>
        <dbReference type="SAM" id="Phobius"/>
    </source>
</evidence>
<name>A0ABT7KAA9_9HYPH</name>
<evidence type="ECO:0000256" key="3">
    <source>
        <dbReference type="ARBA" id="ARBA00022692"/>
    </source>
</evidence>
<dbReference type="PANTHER" id="PTHR30086:SF20">
    <property type="entry name" value="ARGININE EXPORTER PROTEIN ARGO-RELATED"/>
    <property type="match status" value="1"/>
</dbReference>
<proteinExistence type="predicted"/>